<proteinExistence type="inferred from homology"/>
<keyword evidence="4" id="KW-1185">Reference proteome</keyword>
<comment type="caution">
    <text evidence="3">The sequence shown here is derived from an EMBL/GenBank/DDBJ whole genome shotgun (WGS) entry which is preliminary data.</text>
</comment>
<dbReference type="STRING" id="1122180.Lokhon_01314"/>
<dbReference type="InterPro" id="IPR006698">
    <property type="entry name" value="UPF0229"/>
</dbReference>
<evidence type="ECO:0000256" key="1">
    <source>
        <dbReference type="HAMAP-Rule" id="MF_01232"/>
    </source>
</evidence>
<dbReference type="OrthoDB" id="9788289at2"/>
<sequence>MTHFIDRRLNPKGRSTGNRRRFIGRIKAHVREAVDASVRKRGITDMEAGTDVAVPRDSLSEPSFHHATKGGTREGVLPGNREYRAGDEIPRPPPGGGGAGRKGAPDGEGEDDFVFALSRDEFLDIFFEDLELPDLVKRSLAGSAVRRPRRAGLSVTGAPANLNVGRTMRRAMGRRIALRRPSDAHLDDLRDRLFALEAVFEPDAAQRAEMARLQAELEAATAHRKRVPYLDPLDLRYSHFEPQPEPRAQAVMFCLMDVSASMGAREKDLAKRFFVLLHLFLTRRYETVDLVFIRHTHLASEVDEQTFFYSRESGGTMVSTALAEMNRVQSERYPASEWNIYAAQASDGDNYQGDSRDCQIWLESELLKICQHFAYVEIIGEAEARILRDAARGTELWMAYREVAERWPNFAMRRVAGSADIYPVFRDLFARRREVAHG</sequence>
<dbReference type="NCBIfam" id="NF003708">
    <property type="entry name" value="PRK05325.1-3"/>
    <property type="match status" value="1"/>
</dbReference>
<dbReference type="PATRIC" id="fig|1122180.6.peg.1299"/>
<dbReference type="HOGENOM" id="CLU_049702_0_0_5"/>
<evidence type="ECO:0000256" key="2">
    <source>
        <dbReference type="SAM" id="MobiDB-lite"/>
    </source>
</evidence>
<dbReference type="PANTHER" id="PTHR30510">
    <property type="entry name" value="UPF0229 PROTEIN YEAH"/>
    <property type="match status" value="1"/>
</dbReference>
<dbReference type="eggNOG" id="COG2718">
    <property type="taxonomic scope" value="Bacteria"/>
</dbReference>
<accession>A0A017HEF4</accession>
<gene>
    <name evidence="3" type="ORF">Lokhon_01314</name>
</gene>
<dbReference type="RefSeq" id="WP_017928446.1">
    <property type="nucleotide sequence ID" value="NZ_KB822997.1"/>
</dbReference>
<organism evidence="3 4">
    <name type="scientific">Limimaricola hongkongensis DSM 17492</name>
    <dbReference type="NCBI Taxonomy" id="1122180"/>
    <lineage>
        <taxon>Bacteria</taxon>
        <taxon>Pseudomonadati</taxon>
        <taxon>Pseudomonadota</taxon>
        <taxon>Alphaproteobacteria</taxon>
        <taxon>Rhodobacterales</taxon>
        <taxon>Paracoccaceae</taxon>
        <taxon>Limimaricola</taxon>
    </lineage>
</organism>
<evidence type="ECO:0000313" key="4">
    <source>
        <dbReference type="Proteomes" id="UP000025047"/>
    </source>
</evidence>
<feature type="region of interest" description="Disordered" evidence="2">
    <location>
        <begin position="56"/>
        <end position="110"/>
    </location>
</feature>
<evidence type="ECO:0000313" key="3">
    <source>
        <dbReference type="EMBL" id="EYD72513.1"/>
    </source>
</evidence>
<protein>
    <recommendedName>
        <fullName evidence="1">UPF0229 protein Lokhon_01314</fullName>
    </recommendedName>
</protein>
<dbReference type="PANTHER" id="PTHR30510:SF2">
    <property type="entry name" value="UPF0229 PROTEIN YEAH"/>
    <property type="match status" value="1"/>
</dbReference>
<feature type="compositionally biased region" description="Basic and acidic residues" evidence="2">
    <location>
        <begin position="81"/>
        <end position="90"/>
    </location>
</feature>
<name>A0A017HEF4_9RHOB</name>
<dbReference type="HAMAP" id="MF_01232">
    <property type="entry name" value="UPF0229"/>
    <property type="match status" value="1"/>
</dbReference>
<dbReference type="Pfam" id="PF04285">
    <property type="entry name" value="DUF444"/>
    <property type="match status" value="1"/>
</dbReference>
<dbReference type="EMBL" id="APGJ01000004">
    <property type="protein sequence ID" value="EYD72513.1"/>
    <property type="molecule type" value="Genomic_DNA"/>
</dbReference>
<feature type="region of interest" description="Disordered" evidence="2">
    <location>
        <begin position="1"/>
        <end position="20"/>
    </location>
</feature>
<reference evidence="3 4" key="1">
    <citation type="submission" date="2013-03" db="EMBL/GenBank/DDBJ databases">
        <authorList>
            <person name="Fiebig A."/>
            <person name="Goeker M."/>
            <person name="Klenk H.-P.P."/>
        </authorList>
    </citation>
    <scope>NUCLEOTIDE SEQUENCE [LARGE SCALE GENOMIC DNA]</scope>
    <source>
        <strain evidence="3 4">DSM 17492</strain>
    </source>
</reference>
<dbReference type="Proteomes" id="UP000025047">
    <property type="component" value="Unassembled WGS sequence"/>
</dbReference>
<comment type="similarity">
    <text evidence="1">Belongs to the UPF0229 family.</text>
</comment>
<dbReference type="NCBIfam" id="NF003707">
    <property type="entry name" value="PRK05325.1-2"/>
    <property type="match status" value="1"/>
</dbReference>
<dbReference type="AlphaFoldDB" id="A0A017HEF4"/>